<feature type="domain" description="RNA polymerase Rpb4/RPC9 core" evidence="4">
    <location>
        <begin position="28"/>
        <end position="147"/>
    </location>
</feature>
<reference evidence="6" key="1">
    <citation type="journal article" date="2016" name="Nat. Commun.">
        <title>Genome analysis of three Pneumocystis species reveals adaptation mechanisms to life exclusively in mammalian hosts.</title>
        <authorList>
            <person name="Ma L."/>
            <person name="Chen Z."/>
            <person name="Huang D.W."/>
            <person name="Kutty G."/>
            <person name="Ishihara M."/>
            <person name="Wang H."/>
            <person name="Abouelleil A."/>
            <person name="Bishop L."/>
            <person name="Davey E."/>
            <person name="Deng R."/>
            <person name="Deng X."/>
            <person name="Fan L."/>
            <person name="Fantoni G."/>
            <person name="Fitzgerald M."/>
            <person name="Gogineni E."/>
            <person name="Goldberg J.M."/>
            <person name="Handley G."/>
            <person name="Hu X."/>
            <person name="Huber C."/>
            <person name="Jiao X."/>
            <person name="Jones K."/>
            <person name="Levin J.Z."/>
            <person name="Liu Y."/>
            <person name="Macdonald P."/>
            <person name="Melnikov A."/>
            <person name="Raley C."/>
            <person name="Sassi M."/>
            <person name="Sherman B.T."/>
            <person name="Song X."/>
            <person name="Sykes S."/>
            <person name="Tran B."/>
            <person name="Walsh L."/>
            <person name="Xia Y."/>
            <person name="Yang J."/>
            <person name="Young S."/>
            <person name="Zeng Q."/>
            <person name="Zheng X."/>
            <person name="Stephens R."/>
            <person name="Nusbaum C."/>
            <person name="Birren B.W."/>
            <person name="Azadi P."/>
            <person name="Lempicki R.A."/>
            <person name="Cuomo C.A."/>
            <person name="Kovacs J.A."/>
        </authorList>
    </citation>
    <scope>NUCLEOTIDE SEQUENCE [LARGE SCALE GENOMIC DNA]</scope>
    <source>
        <strain evidence="6">B80</strain>
    </source>
</reference>
<organism evidence="5 6">
    <name type="scientific">Pneumocystis carinii (strain B80)</name>
    <name type="common">Rat pneumocystis pneumonia agent</name>
    <name type="synonym">Pneumocystis carinii f. sp. carinii</name>
    <dbReference type="NCBI Taxonomy" id="1408658"/>
    <lineage>
        <taxon>Eukaryota</taxon>
        <taxon>Fungi</taxon>
        <taxon>Dikarya</taxon>
        <taxon>Ascomycota</taxon>
        <taxon>Taphrinomycotina</taxon>
        <taxon>Pneumocystomycetes</taxon>
        <taxon>Pneumocystaceae</taxon>
        <taxon>Pneumocystis</taxon>
    </lineage>
</organism>
<dbReference type="GO" id="GO:0000166">
    <property type="term" value="F:nucleotide binding"/>
    <property type="evidence" value="ECO:0007669"/>
    <property type="project" value="InterPro"/>
</dbReference>
<dbReference type="GO" id="GO:0005665">
    <property type="term" value="C:RNA polymerase II, core complex"/>
    <property type="evidence" value="ECO:0007669"/>
    <property type="project" value="EnsemblFungi"/>
</dbReference>
<dbReference type="GO" id="GO:0045948">
    <property type="term" value="P:positive regulation of translational initiation"/>
    <property type="evidence" value="ECO:0007669"/>
    <property type="project" value="EnsemblFungi"/>
</dbReference>
<dbReference type="GO" id="GO:0003899">
    <property type="term" value="F:DNA-directed RNA polymerase activity"/>
    <property type="evidence" value="ECO:0007669"/>
    <property type="project" value="EnsemblFungi"/>
</dbReference>
<proteinExistence type="inferred from homology"/>
<dbReference type="OrthoDB" id="2186918at2759"/>
<dbReference type="Gene3D" id="1.20.1250.40">
    <property type="match status" value="1"/>
</dbReference>
<dbReference type="RefSeq" id="XP_018225923.1">
    <property type="nucleotide sequence ID" value="XM_018370217.1"/>
</dbReference>
<dbReference type="SUPFAM" id="SSF47819">
    <property type="entry name" value="HRDC-like"/>
    <property type="match status" value="1"/>
</dbReference>
<dbReference type="GO" id="GO:0006367">
    <property type="term" value="P:transcription initiation at RNA polymerase II promoter"/>
    <property type="evidence" value="ECO:0007669"/>
    <property type="project" value="EnsemblFungi"/>
</dbReference>
<dbReference type="InterPro" id="IPR005574">
    <property type="entry name" value="Rpb4/RPC9"/>
</dbReference>
<dbReference type="PANTHER" id="PTHR21297">
    <property type="entry name" value="DNA-DIRECTED RNA POLYMERASE II"/>
    <property type="match status" value="1"/>
</dbReference>
<protein>
    <recommendedName>
        <fullName evidence="4">RNA polymerase Rpb4/RPC9 core domain-containing protein</fullName>
    </recommendedName>
</protein>
<dbReference type="GO" id="GO:0031369">
    <property type="term" value="F:translation initiation factor binding"/>
    <property type="evidence" value="ECO:0007669"/>
    <property type="project" value="EnsemblFungi"/>
</dbReference>
<comment type="caution">
    <text evidence="5">The sequence shown here is derived from an EMBL/GenBank/DDBJ whole genome shotgun (WGS) entry which is preliminary data.</text>
</comment>
<dbReference type="GO" id="GO:1990328">
    <property type="term" value="C:RPB4-RPB7 complex"/>
    <property type="evidence" value="ECO:0007669"/>
    <property type="project" value="EnsemblFungi"/>
</dbReference>
<comment type="similarity">
    <text evidence="3">Belongs to the eukaryotic RPB4 RNA polymerase subunit family.</text>
</comment>
<dbReference type="InterPro" id="IPR006590">
    <property type="entry name" value="RNA_pol_Rpb4/RPC9_core"/>
</dbReference>
<accession>A0A0W4ZJ26</accession>
<dbReference type="GO" id="GO:0000288">
    <property type="term" value="P:nuclear-transcribed mRNA catabolic process, deadenylation-dependent decay"/>
    <property type="evidence" value="ECO:0007669"/>
    <property type="project" value="EnsemblFungi"/>
</dbReference>
<dbReference type="GO" id="GO:0006368">
    <property type="term" value="P:transcription elongation by RNA polymerase II"/>
    <property type="evidence" value="ECO:0007669"/>
    <property type="project" value="EnsemblFungi"/>
</dbReference>
<keyword evidence="6" id="KW-1185">Reference proteome</keyword>
<evidence type="ECO:0000313" key="5">
    <source>
        <dbReference type="EMBL" id="KTW28380.1"/>
    </source>
</evidence>
<keyword evidence="2" id="KW-0539">Nucleus</keyword>
<evidence type="ECO:0000313" key="6">
    <source>
        <dbReference type="Proteomes" id="UP000054454"/>
    </source>
</evidence>
<dbReference type="GO" id="GO:0000932">
    <property type="term" value="C:P-body"/>
    <property type="evidence" value="ECO:0007669"/>
    <property type="project" value="EnsemblFungi"/>
</dbReference>
<dbReference type="GO" id="GO:0003968">
    <property type="term" value="F:RNA-directed RNA polymerase activity"/>
    <property type="evidence" value="ECO:0007669"/>
    <property type="project" value="EnsemblFungi"/>
</dbReference>
<sequence>MPVAAQRHRVRQRTRLEEEDASRLQLGEEFANATCLSVSEAKIILEAVLSQRQKELGDEIVMTDVIRKIKDYLNIFARFRTQESVHAAERVLRGDPDLHSFETAQLGTLCCEEAEEARTLVPSLSEKKSDEALQTLLDELSNLRRFQN</sequence>
<dbReference type="Proteomes" id="UP000054454">
    <property type="component" value="Unassembled WGS sequence"/>
</dbReference>
<evidence type="ECO:0000259" key="4">
    <source>
        <dbReference type="SMART" id="SM00657"/>
    </source>
</evidence>
<comment type="subcellular location">
    <subcellularLocation>
        <location evidence="1">Nucleus</location>
    </subcellularLocation>
</comment>
<evidence type="ECO:0000256" key="3">
    <source>
        <dbReference type="ARBA" id="ARBA00025724"/>
    </source>
</evidence>
<dbReference type="GeneID" id="28936420"/>
<dbReference type="GO" id="GO:0003697">
    <property type="term" value="F:single-stranded DNA binding"/>
    <property type="evidence" value="ECO:0007669"/>
    <property type="project" value="EnsemblFungi"/>
</dbReference>
<dbReference type="SMART" id="SM00657">
    <property type="entry name" value="RPOL4c"/>
    <property type="match status" value="1"/>
</dbReference>
<dbReference type="Pfam" id="PF03874">
    <property type="entry name" value="RNA_pol_Rpb4"/>
    <property type="match status" value="1"/>
</dbReference>
<name>A0A0W4ZJ26_PNEC8</name>
<dbReference type="InterPro" id="IPR038324">
    <property type="entry name" value="Rpb4/RPC9_sf"/>
</dbReference>
<dbReference type="InterPro" id="IPR010997">
    <property type="entry name" value="HRDC-like_sf"/>
</dbReference>
<dbReference type="VEuPathDB" id="FungiDB:T552_01641"/>
<dbReference type="InterPro" id="IPR045222">
    <property type="entry name" value="Rpb4-like"/>
</dbReference>
<dbReference type="EMBL" id="LFVZ01000007">
    <property type="protein sequence ID" value="KTW28380.1"/>
    <property type="molecule type" value="Genomic_DNA"/>
</dbReference>
<dbReference type="AlphaFoldDB" id="A0A0W4ZJ26"/>
<evidence type="ECO:0000256" key="2">
    <source>
        <dbReference type="ARBA" id="ARBA00023242"/>
    </source>
</evidence>
<gene>
    <name evidence="5" type="ORF">T552_01641</name>
</gene>
<dbReference type="GO" id="GO:0003727">
    <property type="term" value="F:single-stranded RNA binding"/>
    <property type="evidence" value="ECO:0007669"/>
    <property type="project" value="EnsemblFungi"/>
</dbReference>
<evidence type="ECO:0000256" key="1">
    <source>
        <dbReference type="ARBA" id="ARBA00004123"/>
    </source>
</evidence>